<name>A0ABP8HFJ3_9BURK</name>
<dbReference type="Proteomes" id="UP001501671">
    <property type="component" value="Unassembled WGS sequence"/>
</dbReference>
<gene>
    <name evidence="7" type="ORF">GCM10023144_35480</name>
</gene>
<dbReference type="PROSITE" id="PS50931">
    <property type="entry name" value="HTH_LYSR"/>
    <property type="match status" value="1"/>
</dbReference>
<keyword evidence="8" id="KW-1185">Reference proteome</keyword>
<dbReference type="InterPro" id="IPR036388">
    <property type="entry name" value="WH-like_DNA-bd_sf"/>
</dbReference>
<accession>A0ABP8HFJ3</accession>
<dbReference type="InterPro" id="IPR000847">
    <property type="entry name" value="LysR_HTH_N"/>
</dbReference>
<dbReference type="RefSeq" id="WP_345251214.1">
    <property type="nucleotide sequence ID" value="NZ_BAABFO010000019.1"/>
</dbReference>
<proteinExistence type="inferred from homology"/>
<dbReference type="Pfam" id="PF00126">
    <property type="entry name" value="HTH_1"/>
    <property type="match status" value="1"/>
</dbReference>
<dbReference type="SUPFAM" id="SSF53850">
    <property type="entry name" value="Periplasmic binding protein-like II"/>
    <property type="match status" value="1"/>
</dbReference>
<feature type="domain" description="HTH lysR-type" evidence="6">
    <location>
        <begin position="1"/>
        <end position="58"/>
    </location>
</feature>
<dbReference type="Pfam" id="PF03466">
    <property type="entry name" value="LysR_substrate"/>
    <property type="match status" value="1"/>
</dbReference>
<dbReference type="PANTHER" id="PTHR30346:SF28">
    <property type="entry name" value="HTH-TYPE TRANSCRIPTIONAL REGULATOR CYNR"/>
    <property type="match status" value="1"/>
</dbReference>
<evidence type="ECO:0000313" key="8">
    <source>
        <dbReference type="Proteomes" id="UP001501671"/>
    </source>
</evidence>
<keyword evidence="3" id="KW-0238">DNA-binding</keyword>
<comment type="caution">
    <text evidence="7">The sequence shown here is derived from an EMBL/GenBank/DDBJ whole genome shotgun (WGS) entry which is preliminary data.</text>
</comment>
<dbReference type="SUPFAM" id="SSF46785">
    <property type="entry name" value="Winged helix' DNA-binding domain"/>
    <property type="match status" value="1"/>
</dbReference>
<dbReference type="EMBL" id="BAABFO010000019">
    <property type="protein sequence ID" value="GAA4338430.1"/>
    <property type="molecule type" value="Genomic_DNA"/>
</dbReference>
<evidence type="ECO:0000256" key="4">
    <source>
        <dbReference type="ARBA" id="ARBA00023163"/>
    </source>
</evidence>
<dbReference type="Gene3D" id="3.40.190.10">
    <property type="entry name" value="Periplasmic binding protein-like II"/>
    <property type="match status" value="2"/>
</dbReference>
<dbReference type="Gene3D" id="1.10.10.10">
    <property type="entry name" value="Winged helix-like DNA-binding domain superfamily/Winged helix DNA-binding domain"/>
    <property type="match status" value="1"/>
</dbReference>
<keyword evidence="4" id="KW-0804">Transcription</keyword>
<dbReference type="InterPro" id="IPR036390">
    <property type="entry name" value="WH_DNA-bd_sf"/>
</dbReference>
<dbReference type="InterPro" id="IPR005119">
    <property type="entry name" value="LysR_subst-bd"/>
</dbReference>
<sequence>MDTTYLRTFELVVQTGSMAEAARRLHLSPTAVAKQLHALEREFGVALTARSGRTVLPTEAGHNILALGRSVLGDIQEMKRRARAGQAAGEFRLGSINTFLHGLVPDMLASLVHRHPGLRVFVQPGSSAYLYDALHNEQVDAAICLHPQFELPKTLWWAGLRREPLVALVPAALRHEDPHTLLEREPLIRLDRRQWGGRLAEEYLRQAGIRPIERFELSSLPAISKMVDRGLGVSLVPDIEQGWPAGLRIRRLALPLPTQPREVGLLCLRSSSRLDLVQELVGDYHAARRAASQAPPAAAASPPPTNCALAAP</sequence>
<organism evidence="7 8">
    <name type="scientific">Pigmentiphaga soli</name>
    <dbReference type="NCBI Taxonomy" id="1007095"/>
    <lineage>
        <taxon>Bacteria</taxon>
        <taxon>Pseudomonadati</taxon>
        <taxon>Pseudomonadota</taxon>
        <taxon>Betaproteobacteria</taxon>
        <taxon>Burkholderiales</taxon>
        <taxon>Alcaligenaceae</taxon>
        <taxon>Pigmentiphaga</taxon>
    </lineage>
</organism>
<evidence type="ECO:0000256" key="1">
    <source>
        <dbReference type="ARBA" id="ARBA00009437"/>
    </source>
</evidence>
<feature type="region of interest" description="Disordered" evidence="5">
    <location>
        <begin position="293"/>
        <end position="312"/>
    </location>
</feature>
<dbReference type="CDD" id="cd08427">
    <property type="entry name" value="PBP2_LTTR_like_2"/>
    <property type="match status" value="1"/>
</dbReference>
<evidence type="ECO:0000259" key="6">
    <source>
        <dbReference type="PROSITE" id="PS50931"/>
    </source>
</evidence>
<evidence type="ECO:0000313" key="7">
    <source>
        <dbReference type="EMBL" id="GAA4338430.1"/>
    </source>
</evidence>
<reference evidence="8" key="1">
    <citation type="journal article" date="2019" name="Int. J. Syst. Evol. Microbiol.">
        <title>The Global Catalogue of Microorganisms (GCM) 10K type strain sequencing project: providing services to taxonomists for standard genome sequencing and annotation.</title>
        <authorList>
            <consortium name="The Broad Institute Genomics Platform"/>
            <consortium name="The Broad Institute Genome Sequencing Center for Infectious Disease"/>
            <person name="Wu L."/>
            <person name="Ma J."/>
        </authorList>
    </citation>
    <scope>NUCLEOTIDE SEQUENCE [LARGE SCALE GENOMIC DNA]</scope>
    <source>
        <strain evidence="8">JCM 17666</strain>
    </source>
</reference>
<comment type="similarity">
    <text evidence="1">Belongs to the LysR transcriptional regulatory family.</text>
</comment>
<evidence type="ECO:0000256" key="5">
    <source>
        <dbReference type="SAM" id="MobiDB-lite"/>
    </source>
</evidence>
<evidence type="ECO:0000256" key="3">
    <source>
        <dbReference type="ARBA" id="ARBA00023125"/>
    </source>
</evidence>
<dbReference type="PANTHER" id="PTHR30346">
    <property type="entry name" value="TRANSCRIPTIONAL DUAL REGULATOR HCAR-RELATED"/>
    <property type="match status" value="1"/>
</dbReference>
<evidence type="ECO:0000256" key="2">
    <source>
        <dbReference type="ARBA" id="ARBA00023015"/>
    </source>
</evidence>
<keyword evidence="2" id="KW-0805">Transcription regulation</keyword>
<protein>
    <submittedName>
        <fullName evidence="7">LysR family transcriptional regulator</fullName>
    </submittedName>
</protein>